<gene>
    <name evidence="1" type="ORF">SMSRO_SF009400</name>
</gene>
<evidence type="ECO:0000313" key="1">
    <source>
        <dbReference type="EMBL" id="PQM31137.1"/>
    </source>
</evidence>
<organism evidence="1 2">
    <name type="scientific">Spiroplasma poulsonii</name>
    <dbReference type="NCBI Taxonomy" id="2138"/>
    <lineage>
        <taxon>Bacteria</taxon>
        <taxon>Bacillati</taxon>
        <taxon>Mycoplasmatota</taxon>
        <taxon>Mollicutes</taxon>
        <taxon>Entomoplasmatales</taxon>
        <taxon>Spiroplasmataceae</taxon>
        <taxon>Spiroplasma</taxon>
    </lineage>
</organism>
<sequence>MHLMKGQGFMEENNFLFRIELNDSKTKLNIIFDEKISELDLSKPIQNEMESLFEQVMDSIISKKIN</sequence>
<accession>A0A2P6FCF5</accession>
<protein>
    <submittedName>
        <fullName evidence="1">Uncharacterized protein</fullName>
    </submittedName>
</protein>
<reference evidence="1 2" key="1">
    <citation type="journal article" date="2015" name="MBio">
        <title>Genome sequence of the Drosophila melanogaster male-killing Spiroplasma strain MSRO endosymbiont.</title>
        <authorList>
            <person name="Paredes J.C."/>
            <person name="Herren J.K."/>
            <person name="Schupfer F."/>
            <person name="Marin R."/>
            <person name="Claverol S."/>
            <person name="Kuo C.H."/>
            <person name="Lemaitre B."/>
            <person name="Beven L."/>
        </authorList>
    </citation>
    <scope>NUCLEOTIDE SEQUENCE [LARGE SCALE GENOMIC DNA]</scope>
    <source>
        <strain evidence="1 2">MSRO</strain>
    </source>
</reference>
<dbReference type="AlphaFoldDB" id="A0A2P6FCF5"/>
<evidence type="ECO:0000313" key="2">
    <source>
        <dbReference type="Proteomes" id="UP000031565"/>
    </source>
</evidence>
<dbReference type="EMBL" id="JTLV02000001">
    <property type="protein sequence ID" value="PQM31137.1"/>
    <property type="molecule type" value="Genomic_DNA"/>
</dbReference>
<comment type="caution">
    <text evidence="1">The sequence shown here is derived from an EMBL/GenBank/DDBJ whole genome shotgun (WGS) entry which is preliminary data.</text>
</comment>
<keyword evidence="2" id="KW-1185">Reference proteome</keyword>
<proteinExistence type="predicted"/>
<dbReference type="STRING" id="2138.SMSRO_v1c09050"/>
<name>A0A2P6FCF5_9MOLU</name>
<dbReference type="Proteomes" id="UP000031565">
    <property type="component" value="Unassembled WGS sequence"/>
</dbReference>